<comment type="caution">
    <text evidence="3">The sequence shown here is derived from an EMBL/GenBank/DDBJ whole genome shotgun (WGS) entry which is preliminary data.</text>
</comment>
<dbReference type="Pfam" id="PF01895">
    <property type="entry name" value="PhoU"/>
    <property type="match status" value="2"/>
</dbReference>
<comment type="subcellular location">
    <subcellularLocation>
        <location evidence="1">Cytoplasm</location>
    </subcellularLocation>
</comment>
<dbReference type="EMBL" id="JBEPLO010000006">
    <property type="protein sequence ID" value="MET3557636.1"/>
    <property type="molecule type" value="Genomic_DNA"/>
</dbReference>
<reference evidence="3 4" key="1">
    <citation type="submission" date="2024-06" db="EMBL/GenBank/DDBJ databases">
        <title>Genomic Encyclopedia of Type Strains, Phase IV (KMG-IV): sequencing the most valuable type-strain genomes for metagenomic binning, comparative biology and taxonomic classification.</title>
        <authorList>
            <person name="Goeker M."/>
        </authorList>
    </citation>
    <scope>NUCLEOTIDE SEQUENCE [LARGE SCALE GENOMIC DNA]</scope>
    <source>
        <strain evidence="3 4">DSM 28303</strain>
    </source>
</reference>
<keyword evidence="1" id="KW-0963">Cytoplasm</keyword>
<proteinExistence type="inferred from homology"/>
<comment type="subunit">
    <text evidence="1">Homodimer.</text>
</comment>
<gene>
    <name evidence="3" type="ORF">ABID29_000746</name>
</gene>
<dbReference type="RefSeq" id="WP_354364487.1">
    <property type="nucleotide sequence ID" value="NZ_JBEPLO010000006.1"/>
</dbReference>
<keyword evidence="4" id="KW-1185">Reference proteome</keyword>
<evidence type="ECO:0000256" key="1">
    <source>
        <dbReference type="PIRNR" id="PIRNR003107"/>
    </source>
</evidence>
<dbReference type="SUPFAM" id="SSF109755">
    <property type="entry name" value="PhoU-like"/>
    <property type="match status" value="1"/>
</dbReference>
<dbReference type="PANTHER" id="PTHR42930">
    <property type="entry name" value="PHOSPHATE-SPECIFIC TRANSPORT SYSTEM ACCESSORY PROTEIN PHOU"/>
    <property type="match status" value="1"/>
</dbReference>
<evidence type="ECO:0000259" key="2">
    <source>
        <dbReference type="Pfam" id="PF01895"/>
    </source>
</evidence>
<dbReference type="Gene3D" id="1.20.58.220">
    <property type="entry name" value="Phosphate transport system protein phou homolog 2, domain 2"/>
    <property type="match status" value="1"/>
</dbReference>
<accession>A0ABV2FGD6</accession>
<feature type="domain" description="PhoU" evidence="2">
    <location>
        <begin position="18"/>
        <end position="104"/>
    </location>
</feature>
<dbReference type="PIRSF" id="PIRSF003107">
    <property type="entry name" value="PhoU"/>
    <property type="match status" value="1"/>
</dbReference>
<feature type="domain" description="PhoU" evidence="2">
    <location>
        <begin position="127"/>
        <end position="206"/>
    </location>
</feature>
<dbReference type="InterPro" id="IPR028366">
    <property type="entry name" value="PhoU"/>
</dbReference>
<keyword evidence="1" id="KW-0813">Transport</keyword>
<dbReference type="PANTHER" id="PTHR42930:SF3">
    <property type="entry name" value="PHOSPHATE-SPECIFIC TRANSPORT SYSTEM ACCESSORY PROTEIN PHOU"/>
    <property type="match status" value="1"/>
</dbReference>
<sequence length="217" mass="24968">MLRQAFEQSLVELHHDLYDMGQAVLSQLERTAVAFQEENSELAAEIMVFDEDINFRELALETKSVELMALQHPVGGDLRRIITVLKASSDIERMGDHLRSIAQSIIQLSNSGSLSEMTEPINAIFEALTLLLEETFETYRAQDPDKAILIATWDETINRIYKETQDRLTDYIKNYPERIENGREYYQILLHLERLGDYAKDVCAWIVYLGIGKIVNL</sequence>
<dbReference type="InterPro" id="IPR026022">
    <property type="entry name" value="PhoU_dom"/>
</dbReference>
<name>A0ABV2FGD6_9STRE</name>
<organism evidence="3 4">
    <name type="scientific">Streptococcus rupicaprae</name>
    <dbReference type="NCBI Taxonomy" id="759619"/>
    <lineage>
        <taxon>Bacteria</taxon>
        <taxon>Bacillati</taxon>
        <taxon>Bacillota</taxon>
        <taxon>Bacilli</taxon>
        <taxon>Lactobacillales</taxon>
        <taxon>Streptococcaceae</taxon>
        <taxon>Streptococcus</taxon>
    </lineage>
</organism>
<evidence type="ECO:0000313" key="3">
    <source>
        <dbReference type="EMBL" id="MET3557636.1"/>
    </source>
</evidence>
<comment type="function">
    <text evidence="1">Plays a role in the regulation of phosphate uptake.</text>
</comment>
<dbReference type="Proteomes" id="UP001549122">
    <property type="component" value="Unassembled WGS sequence"/>
</dbReference>
<evidence type="ECO:0000313" key="4">
    <source>
        <dbReference type="Proteomes" id="UP001549122"/>
    </source>
</evidence>
<dbReference type="InterPro" id="IPR038078">
    <property type="entry name" value="PhoU-like_sf"/>
</dbReference>
<protein>
    <recommendedName>
        <fullName evidence="1">Phosphate-specific transport system accessory protein PhoU</fullName>
    </recommendedName>
</protein>
<comment type="similarity">
    <text evidence="1">Belongs to the PhoU family.</text>
</comment>
<dbReference type="NCBIfam" id="TIGR02135">
    <property type="entry name" value="phoU_full"/>
    <property type="match status" value="1"/>
</dbReference>
<keyword evidence="1" id="KW-0592">Phosphate transport</keyword>